<dbReference type="Pfam" id="PF14587">
    <property type="entry name" value="Glyco_hydr_30_2"/>
    <property type="match status" value="1"/>
</dbReference>
<dbReference type="InterPro" id="IPR039743">
    <property type="entry name" value="6GAL/EXGAL"/>
</dbReference>
<dbReference type="InterPro" id="IPR000772">
    <property type="entry name" value="Ricin_B_lectin"/>
</dbReference>
<dbReference type="PANTHER" id="PTHR42767">
    <property type="entry name" value="ENDO-BETA-1,6-GALACTANASE"/>
    <property type="match status" value="1"/>
</dbReference>
<gene>
    <name evidence="2" type="ORF">E6W99_14170</name>
</gene>
<sequence>MGILDNERGIYFMLQVGVVKKLIVYCLIVILITGSILPALPTISKAEETGNKVISNSESIKLDPSYQHEPFDGWGTALVWFANVTGGWPDELRNELADELFSEDGLGFNIARYNIGGGDSPETEPYMRKGGAVPGYWNRPAEYAPPEGNTEEWAEQKNWWDPENPEHWNWEADANQRWWVSAAKARGADTFEAFSNSPPYFMTQSGYVSGNWNSWDDNIKPDQFENFAAYLTTVVDQLQKKMDVEFKTLSPVNEPNTGYWRAKGRQEGSNWSPASQAKIINEVKKQLDEKGLNTAVSAMDETNPQKFRQNWEQYDNTTRNNIGQLNVHTYGPTQQIGARDIAKGAGEKLWMSEVDLSAGTEQNHEDIIPGLALSQRITTDIQQLESEAWVLWQAIEDEVNMSPEHENSNWGLIQVDFNPANFGNVEIYKNKKYYAMGNYSKFIRPGYQVINSNNSSTLAAVNKDKDSVVVVYTNSTTEEKAINFDLSGFETVKTSAKATPYVTSKTDNLVQKSDVTISDKKLSAVVEPQSITTFVVSDVSGVNKDNLFLNNDEEYKFINKNSGKVLDIGQDGKAIVQKTNIRDEESQNFSIQKMTDGNSTKEIYKIVNNANGSVLGVENGSVILQNNEDSPNQKWMLSTYGNGEYTFINVQDGNLLEVGGESKEEGAKVGVWNPTAGNHQQWKVVNSGITKVEPVDVVVTKKKTAPELPSEVTTIYGNGEKVQKKVVWEEIDPELYAKENIFTVEGSVEGTTIKAVATITVSKIESIEPIKVKTTPGNAPILPSEVKAKLQIGTSGNVTVDWEEIDPNLYADLGKFSVKGSISKSPVKAIANVQVTEPALQNLALNPAGSDNEYPKVSASFTGQWDSTRHVNDGIISSARWTNWDPNNWREEDWVAIEFDKEETVSQVKFNFYDDNGGTRPAKSLRLEYLDGTEWKEIEGTQTEVQNKDLTIDFTPLVTKKIRALMKAREGTCIAISEMEVLGIGENDIPGQSGDATLETILINGKLLEGFDKDTLNYSVEVKKKDQEIPTIEVITNNLFATYQIETPSSIPGVAAITVTSEDGKNKVKYTVLFNSKM</sequence>
<evidence type="ECO:0000259" key="1">
    <source>
        <dbReference type="SMART" id="SM00458"/>
    </source>
</evidence>
<dbReference type="InterPro" id="IPR008979">
    <property type="entry name" value="Galactose-bd-like_sf"/>
</dbReference>
<dbReference type="Gene3D" id="2.60.120.260">
    <property type="entry name" value="Galactose-binding domain-like"/>
    <property type="match status" value="1"/>
</dbReference>
<dbReference type="SUPFAM" id="SSF49785">
    <property type="entry name" value="Galactose-binding domain-like"/>
    <property type="match status" value="1"/>
</dbReference>
<dbReference type="InterPro" id="IPR039514">
    <property type="entry name" value="6GAL-like"/>
</dbReference>
<dbReference type="CDD" id="cd00161">
    <property type="entry name" value="beta-trefoil_Ricin-like"/>
    <property type="match status" value="1"/>
</dbReference>
<dbReference type="GO" id="GO:0004553">
    <property type="term" value="F:hydrolase activity, hydrolyzing O-glycosyl compounds"/>
    <property type="evidence" value="ECO:0007669"/>
    <property type="project" value="InterPro"/>
</dbReference>
<dbReference type="InterPro" id="IPR035992">
    <property type="entry name" value="Ricin_B-like_lectins"/>
</dbReference>
<feature type="domain" description="Ricin B lectin" evidence="1">
    <location>
        <begin position="552"/>
        <end position="685"/>
    </location>
</feature>
<dbReference type="Pfam" id="PF14200">
    <property type="entry name" value="RicinB_lectin_2"/>
    <property type="match status" value="2"/>
</dbReference>
<dbReference type="InterPro" id="IPR000421">
    <property type="entry name" value="FA58C"/>
</dbReference>
<dbReference type="SUPFAM" id="SSF51445">
    <property type="entry name" value="(Trans)glycosidases"/>
    <property type="match status" value="1"/>
</dbReference>
<accession>A0A4S4BWP6</accession>
<dbReference type="EMBL" id="SSNT01000010">
    <property type="protein sequence ID" value="THF78875.1"/>
    <property type="molecule type" value="Genomic_DNA"/>
</dbReference>
<dbReference type="Gene3D" id="3.20.20.80">
    <property type="entry name" value="Glycosidases"/>
    <property type="match status" value="1"/>
</dbReference>
<reference evidence="2 3" key="1">
    <citation type="submission" date="2019-04" db="EMBL/GenBank/DDBJ databases">
        <title>Bacillus sediminilitoris sp. nov., isolated from a tidal flat sediment on the East China Sea.</title>
        <authorList>
            <person name="Wei Y."/>
            <person name="Mao H."/>
            <person name="Fang J."/>
        </authorList>
    </citation>
    <scope>NUCLEOTIDE SEQUENCE [LARGE SCALE GENOMIC DNA]</scope>
    <source>
        <strain evidence="2 3">DSL-17</strain>
    </source>
</reference>
<dbReference type="SUPFAM" id="SSF51011">
    <property type="entry name" value="Glycosyl hydrolase domain"/>
    <property type="match status" value="1"/>
</dbReference>
<dbReference type="PANTHER" id="PTHR42767:SF1">
    <property type="entry name" value="ENDO-BETA-1,6-GALACTANASE-LIKE DOMAIN-CONTAINING PROTEIN"/>
    <property type="match status" value="1"/>
</dbReference>
<dbReference type="SUPFAM" id="SSF50370">
    <property type="entry name" value="Ricin B-like lectins"/>
    <property type="match status" value="1"/>
</dbReference>
<dbReference type="InterPro" id="IPR017853">
    <property type="entry name" value="GH"/>
</dbReference>
<protein>
    <recommendedName>
        <fullName evidence="1">Ricin B lectin domain-containing protein</fullName>
    </recommendedName>
</protein>
<evidence type="ECO:0000313" key="3">
    <source>
        <dbReference type="Proteomes" id="UP000310334"/>
    </source>
</evidence>
<dbReference type="Proteomes" id="UP000310334">
    <property type="component" value="Unassembled WGS sequence"/>
</dbReference>
<dbReference type="Pfam" id="PF07532">
    <property type="entry name" value="Big_4"/>
    <property type="match status" value="2"/>
</dbReference>
<keyword evidence="3" id="KW-1185">Reference proteome</keyword>
<dbReference type="PROSITE" id="PS50231">
    <property type="entry name" value="RICIN_B_LECTIN"/>
    <property type="match status" value="1"/>
</dbReference>
<comment type="caution">
    <text evidence="2">The sequence shown here is derived from an EMBL/GenBank/DDBJ whole genome shotgun (WGS) entry which is preliminary data.</text>
</comment>
<dbReference type="SMART" id="SM00458">
    <property type="entry name" value="RICIN"/>
    <property type="match status" value="1"/>
</dbReference>
<name>A0A4S4BWP6_9BACI</name>
<organism evidence="2 3">
    <name type="scientific">Metabacillus sediminilitoris</name>
    <dbReference type="NCBI Taxonomy" id="2567941"/>
    <lineage>
        <taxon>Bacteria</taxon>
        <taxon>Bacillati</taxon>
        <taxon>Bacillota</taxon>
        <taxon>Bacilli</taxon>
        <taxon>Bacillales</taxon>
        <taxon>Bacillaceae</taxon>
        <taxon>Metabacillus</taxon>
    </lineage>
</organism>
<dbReference type="AlphaFoldDB" id="A0A4S4BWP6"/>
<proteinExistence type="predicted"/>
<dbReference type="Pfam" id="PF00754">
    <property type="entry name" value="F5_F8_type_C"/>
    <property type="match status" value="1"/>
</dbReference>
<dbReference type="OrthoDB" id="9806701at2"/>
<dbReference type="Gene3D" id="2.80.10.50">
    <property type="match status" value="2"/>
</dbReference>
<dbReference type="InterPro" id="IPR011081">
    <property type="entry name" value="Big_4"/>
</dbReference>
<evidence type="ECO:0000313" key="2">
    <source>
        <dbReference type="EMBL" id="THF78875.1"/>
    </source>
</evidence>